<dbReference type="Proteomes" id="UP000234681">
    <property type="component" value="Chromosome 4"/>
</dbReference>
<accession>A6IEJ9</accession>
<evidence type="ECO:0000256" key="1">
    <source>
        <dbReference type="SAM" id="MobiDB-lite"/>
    </source>
</evidence>
<evidence type="ECO:0000313" key="3">
    <source>
        <dbReference type="RGD" id="1597444"/>
    </source>
</evidence>
<proteinExistence type="predicted"/>
<gene>
    <name evidence="3" type="primary">1700012A03Rikl</name>
    <name evidence="2" type="ORF">rCG_28288</name>
</gene>
<feature type="region of interest" description="Disordered" evidence="1">
    <location>
        <begin position="96"/>
        <end position="119"/>
    </location>
</feature>
<reference evidence="2" key="1">
    <citation type="journal article" date="2005" name="Genome Res.">
        <title>Gene and alternative splicing annotation with AIR.</title>
        <authorList>
            <person name="Florea L."/>
            <person name="Di Francesco V."/>
            <person name="Miller J."/>
            <person name="Turner R."/>
            <person name="Yao A."/>
            <person name="Harris M."/>
            <person name="Walenz B."/>
            <person name="Mobarry C."/>
            <person name="Merkulov G.V."/>
            <person name="Charlab R."/>
            <person name="Dew I."/>
            <person name="Deng Z."/>
            <person name="Istrail S."/>
            <person name="Li P."/>
            <person name="Sutton G."/>
        </authorList>
    </citation>
    <scope>NUCLEOTIDE SEQUENCE</scope>
    <source>
        <strain evidence="2">BN</strain>
    </source>
</reference>
<dbReference type="OMA" id="LQRDACC"/>
<dbReference type="EMBL" id="CH473959">
    <property type="protein sequence ID" value="EDM15287.1"/>
    <property type="molecule type" value="Genomic_DNA"/>
</dbReference>
<evidence type="ECO:0000313" key="2">
    <source>
        <dbReference type="EMBL" id="EDM15287.1"/>
    </source>
</evidence>
<dbReference type="KEGG" id="rno:689042"/>
<name>A6IEJ9_RAT</name>
<feature type="region of interest" description="Disordered" evidence="1">
    <location>
        <begin position="38"/>
        <end position="63"/>
    </location>
</feature>
<dbReference type="CTD" id="689042"/>
<reference evidence="2" key="2">
    <citation type="submission" date="2005-07" db="EMBL/GenBank/DDBJ databases">
        <authorList>
            <person name="Mural R.J."/>
            <person name="Li P.W."/>
            <person name="Adams M.D."/>
            <person name="Amanatides P.G."/>
            <person name="Baden-Tillson H."/>
            <person name="Barnstead M."/>
            <person name="Chin S.H."/>
            <person name="Dew I."/>
            <person name="Evans C.A."/>
            <person name="Ferriera S."/>
            <person name="Flanigan M."/>
            <person name="Fosler C."/>
            <person name="Glodek A."/>
            <person name="Gu Z."/>
            <person name="Holt R.A."/>
            <person name="Jennings D."/>
            <person name="Kraft C.L."/>
            <person name="Lu F."/>
            <person name="Nguyen T."/>
            <person name="Nusskern D.R."/>
            <person name="Pfannkoch C.M."/>
            <person name="Sitter C."/>
            <person name="Sutton G.G."/>
            <person name="Venter J.C."/>
            <person name="Wang Z."/>
            <person name="Woodage T."/>
            <person name="Zheng X.H."/>
            <person name="Zhong F."/>
        </authorList>
    </citation>
    <scope>NUCLEOTIDE SEQUENCE</scope>
    <source>
        <strain evidence="2">BN</strain>
    </source>
</reference>
<dbReference type="RefSeq" id="NP_001389284.1">
    <property type="nucleotide sequence ID" value="NM_001402355.1"/>
</dbReference>
<dbReference type="AGR" id="RGD:1597444"/>
<organism evidence="2">
    <name type="scientific">Rattus norvegicus</name>
    <name type="common">Rat</name>
    <dbReference type="NCBI Taxonomy" id="10116"/>
    <lineage>
        <taxon>Eukaryota</taxon>
        <taxon>Metazoa</taxon>
        <taxon>Chordata</taxon>
        <taxon>Craniata</taxon>
        <taxon>Vertebrata</taxon>
        <taxon>Euteleostomi</taxon>
        <taxon>Mammalia</taxon>
        <taxon>Eutheria</taxon>
        <taxon>Euarchontoglires</taxon>
        <taxon>Glires</taxon>
        <taxon>Rodentia</taxon>
        <taxon>Myomorpha</taxon>
        <taxon>Muroidea</taxon>
        <taxon>Muridae</taxon>
        <taxon>Murinae</taxon>
        <taxon>Rattus</taxon>
    </lineage>
</organism>
<feature type="compositionally biased region" description="Basic and acidic residues" evidence="1">
    <location>
        <begin position="96"/>
        <end position="117"/>
    </location>
</feature>
<sequence>METEMRRPNTVICSYAHDFWQVCIGLQELSAEFQFWSHSKAEPSKKKPRVCPEKPAAEGGEERSLLQKWLDRDACCRGKPAEERSLLEKWLQRDACRRSGGKEHPAVDRSGGKEHSAVDVAVETIATPQQSQEAMFSPNP</sequence>
<dbReference type="RGD" id="1597444">
    <property type="gene designation" value="1700012A03Rikl"/>
</dbReference>
<dbReference type="OrthoDB" id="10331652at2759"/>
<feature type="compositionally biased region" description="Basic and acidic residues" evidence="1">
    <location>
        <begin position="39"/>
        <end position="63"/>
    </location>
</feature>
<dbReference type="GeneID" id="689042"/>
<dbReference type="AlphaFoldDB" id="A6IEJ9"/>
<protein>
    <submittedName>
        <fullName evidence="2">RCG28288, isoform CRA_b</fullName>
    </submittedName>
</protein>